<dbReference type="OrthoDB" id="6213721at2"/>
<reference evidence="1 2" key="1">
    <citation type="journal article" date="2017" name="Antonie Van Leeuwenhoek">
        <title>Rhizobium rhizosphaerae sp. nov., a novel species isolated from rice rhizosphere.</title>
        <authorList>
            <person name="Zhao J.J."/>
            <person name="Zhang J."/>
            <person name="Zhang R.J."/>
            <person name="Zhang C.W."/>
            <person name="Yin H.Q."/>
            <person name="Zhang X.X."/>
        </authorList>
    </citation>
    <scope>NUCLEOTIDE SEQUENCE [LARGE SCALE GENOMIC DNA]</scope>
    <source>
        <strain evidence="1 2">BSs20135</strain>
    </source>
</reference>
<keyword evidence="2" id="KW-1185">Reference proteome</keyword>
<dbReference type="EMBL" id="BAEO01000017">
    <property type="protein sequence ID" value="GAC18415.1"/>
    <property type="molecule type" value="Genomic_DNA"/>
</dbReference>
<comment type="caution">
    <text evidence="1">The sequence shown here is derived from an EMBL/GenBank/DDBJ whole genome shotgun (WGS) entry which is preliminary data.</text>
</comment>
<sequence>MQRFEYCNANTCAEELLALGQINMKMWYLFHWLVEHDQLRHGTQAEMIKLYVNEELVAYSLLENYEARTDKTKLYEGELYQDLGVVHFVTLPEFRKKGYASLVADVMYKDVIQPLLARHSNAHVYVTATEKAVPLMQRSGIDASNLVTQFYSDLSFKEKVAEMINPSESRI</sequence>
<accession>K6Z4S5</accession>
<dbReference type="Proteomes" id="UP000006327">
    <property type="component" value="Unassembled WGS sequence"/>
</dbReference>
<proteinExistence type="predicted"/>
<name>K6Z4S5_9ALTE</name>
<evidence type="ECO:0000313" key="2">
    <source>
        <dbReference type="Proteomes" id="UP000006327"/>
    </source>
</evidence>
<dbReference type="AlphaFoldDB" id="K6Z4S5"/>
<evidence type="ECO:0000313" key="1">
    <source>
        <dbReference type="EMBL" id="GAC18415.1"/>
    </source>
</evidence>
<protein>
    <recommendedName>
        <fullName evidence="3">N-acetyltransferase domain-containing protein</fullName>
    </recommendedName>
</protein>
<evidence type="ECO:0008006" key="3">
    <source>
        <dbReference type="Google" id="ProtNLM"/>
    </source>
</evidence>
<dbReference type="eggNOG" id="ENOG5033RKM">
    <property type="taxonomic scope" value="Bacteria"/>
</dbReference>
<organism evidence="1 2">
    <name type="scientific">Paraglaciecola arctica BSs20135</name>
    <dbReference type="NCBI Taxonomy" id="493475"/>
    <lineage>
        <taxon>Bacteria</taxon>
        <taxon>Pseudomonadati</taxon>
        <taxon>Pseudomonadota</taxon>
        <taxon>Gammaproteobacteria</taxon>
        <taxon>Alteromonadales</taxon>
        <taxon>Alteromonadaceae</taxon>
        <taxon>Paraglaciecola</taxon>
    </lineage>
</organism>
<gene>
    <name evidence="1" type="ORF">GARC_1440</name>
</gene>
<dbReference type="RefSeq" id="WP_007618228.1">
    <property type="nucleotide sequence ID" value="NZ_BAEO01000017.1"/>
</dbReference>